<keyword evidence="2" id="KW-1185">Reference proteome</keyword>
<sequence length="296" mass="34655">MKMLLSSYLAILSYRQMLSSSPLTKNLNKIALLSRIFAYDYYLFFSGLRNSGKVLAAFKPKNSSGHFLGILSCGFQEENHIILIRQKMSDLVLYLWEYFLQNFRLWIEAICGNKQELLSAKLSDIWQGKNCTFEYHYLGSYGSYRSLDALFRLVSNEQSDCQESMSYWLTLKEIKPKKEQVLIGEVQNAFERTLTLKKLLQEEKRVTFDDFDTNLLGENKMIFEQKLNLKSSLRFELIQEQLNPERGQGFYSVIDGNKCLKNYSETGKKFKNKEITFRDTFLDEYRKENSIGLLFA</sequence>
<name>E0UH97_GLOV7</name>
<protein>
    <submittedName>
        <fullName evidence="1">Uncharacterized protein</fullName>
    </submittedName>
</protein>
<dbReference type="RefSeq" id="WP_013324849.1">
    <property type="nucleotide sequence ID" value="NC_014501.1"/>
</dbReference>
<dbReference type="AlphaFoldDB" id="E0UH97"/>
<accession>E0UH97</accession>
<dbReference type="Proteomes" id="UP000008206">
    <property type="component" value="Chromosome"/>
</dbReference>
<evidence type="ECO:0000313" key="1">
    <source>
        <dbReference type="EMBL" id="ADN16811.1"/>
    </source>
</evidence>
<proteinExistence type="predicted"/>
<evidence type="ECO:0000313" key="2">
    <source>
        <dbReference type="Proteomes" id="UP000008206"/>
    </source>
</evidence>
<gene>
    <name evidence="1" type="ordered locus">Cyan7822_4920</name>
</gene>
<dbReference type="HOGENOM" id="CLU_939145_0_0_3"/>
<dbReference type="KEGG" id="cyj:Cyan7822_4920"/>
<organism evidence="1 2">
    <name type="scientific">Gloeothece verrucosa (strain PCC 7822)</name>
    <name type="common">Cyanothece sp. (strain PCC 7822)</name>
    <dbReference type="NCBI Taxonomy" id="497965"/>
    <lineage>
        <taxon>Bacteria</taxon>
        <taxon>Bacillati</taxon>
        <taxon>Cyanobacteriota</taxon>
        <taxon>Cyanophyceae</taxon>
        <taxon>Oscillatoriophycideae</taxon>
        <taxon>Chroococcales</taxon>
        <taxon>Aphanothecaceae</taxon>
        <taxon>Gloeothece</taxon>
        <taxon>Gloeothece verrucosa</taxon>
    </lineage>
</organism>
<dbReference type="EMBL" id="CP002198">
    <property type="protein sequence ID" value="ADN16811.1"/>
    <property type="molecule type" value="Genomic_DNA"/>
</dbReference>
<reference evidence="2" key="1">
    <citation type="journal article" date="2011" name="MBio">
        <title>Novel metabolic attributes of the genus Cyanothece, comprising a group of unicellular nitrogen-fixing Cyanobacteria.</title>
        <authorList>
            <person name="Bandyopadhyay A."/>
            <person name="Elvitigala T."/>
            <person name="Welsh E."/>
            <person name="Stockel J."/>
            <person name="Liberton M."/>
            <person name="Min H."/>
            <person name="Sherman L.A."/>
            <person name="Pakrasi H.B."/>
        </authorList>
    </citation>
    <scope>NUCLEOTIDE SEQUENCE [LARGE SCALE GENOMIC DNA]</scope>
    <source>
        <strain evidence="2">PCC 7822</strain>
    </source>
</reference>